<feature type="compositionally biased region" description="Low complexity" evidence="2">
    <location>
        <begin position="45"/>
        <end position="58"/>
    </location>
</feature>
<dbReference type="InterPro" id="IPR029063">
    <property type="entry name" value="SAM-dependent_MTases_sf"/>
</dbReference>
<dbReference type="PANTHER" id="PTHR43317">
    <property type="entry name" value="THERMOSPERMINE SYNTHASE ACAULIS5"/>
    <property type="match status" value="1"/>
</dbReference>
<dbReference type="PANTHER" id="PTHR43317:SF1">
    <property type="entry name" value="THERMOSPERMINE SYNTHASE ACAULIS5"/>
    <property type="match status" value="1"/>
</dbReference>
<feature type="compositionally biased region" description="Basic and acidic residues" evidence="2">
    <location>
        <begin position="310"/>
        <end position="323"/>
    </location>
</feature>
<evidence type="ECO:0000256" key="1">
    <source>
        <dbReference type="ARBA" id="ARBA00023115"/>
    </source>
</evidence>
<dbReference type="CDD" id="cd02440">
    <property type="entry name" value="AdoMet_MTases"/>
    <property type="match status" value="1"/>
</dbReference>
<keyword evidence="4" id="KW-1185">Reference proteome</keyword>
<comment type="caution">
    <text evidence="3">The sequence shown here is derived from an EMBL/GenBank/DDBJ whole genome shotgun (WGS) entry which is preliminary data.</text>
</comment>
<gene>
    <name evidence="3" type="ORF">GCM10023198_46400</name>
</gene>
<organism evidence="3 4">
    <name type="scientific">Promicromonospora umidemergens</name>
    <dbReference type="NCBI Taxonomy" id="629679"/>
    <lineage>
        <taxon>Bacteria</taxon>
        <taxon>Bacillati</taxon>
        <taxon>Actinomycetota</taxon>
        <taxon>Actinomycetes</taxon>
        <taxon>Micrococcales</taxon>
        <taxon>Promicromonosporaceae</taxon>
        <taxon>Promicromonospora</taxon>
    </lineage>
</organism>
<name>A0ABP8XXM4_9MICO</name>
<dbReference type="NCBIfam" id="NF037959">
    <property type="entry name" value="MFS_SpdSyn"/>
    <property type="match status" value="1"/>
</dbReference>
<evidence type="ECO:0000313" key="4">
    <source>
        <dbReference type="Proteomes" id="UP001500843"/>
    </source>
</evidence>
<reference evidence="4" key="1">
    <citation type="journal article" date="2019" name="Int. J. Syst. Evol. Microbiol.">
        <title>The Global Catalogue of Microorganisms (GCM) 10K type strain sequencing project: providing services to taxonomists for standard genome sequencing and annotation.</title>
        <authorList>
            <consortium name="The Broad Institute Genomics Platform"/>
            <consortium name="The Broad Institute Genome Sequencing Center for Infectious Disease"/>
            <person name="Wu L."/>
            <person name="Ma J."/>
        </authorList>
    </citation>
    <scope>NUCLEOTIDE SEQUENCE [LARGE SCALE GENOMIC DNA]</scope>
    <source>
        <strain evidence="4">JCM 17975</strain>
    </source>
</reference>
<feature type="region of interest" description="Disordered" evidence="2">
    <location>
        <begin position="284"/>
        <end position="323"/>
    </location>
</feature>
<sequence length="359" mass="37942">MLPISNLRSNPLCDTIEHTFYPVKRSGDPGDTVLMARRSARRRPSSSAPLTLPAELPAGPVPISTGTAEVVRDPDFPQRVTLHVNGVPSSSLDLADPGFLDFEYMQQMAAFVALLPPGPLRVLHLGAAGSAFARHVEHERPGSRQLGVDLDARLLELVRTWFDLPRSPLLRLRADDAGRALASARDASYDVVVRDVFAGDRTPAHLVGTGFAAQAHRALRPGGILLVNCADKPPLATARREVASLAMAFGPGAAASGRLAAVAEPGILKGRRYGNLVLAAVRELPKDPPAGNQEGQRPGGPQDGAQGPVGHDEDTVRPDLRDPRLGRALRTLAVPATLLADDDAVAFAGTAAPLETPEP</sequence>
<evidence type="ECO:0000313" key="3">
    <source>
        <dbReference type="EMBL" id="GAA4717551.1"/>
    </source>
</evidence>
<dbReference type="Gene3D" id="3.40.50.150">
    <property type="entry name" value="Vaccinia Virus protein VP39"/>
    <property type="match status" value="1"/>
</dbReference>
<keyword evidence="1" id="KW-0620">Polyamine biosynthesis</keyword>
<accession>A0ABP8XXM4</accession>
<evidence type="ECO:0000256" key="2">
    <source>
        <dbReference type="SAM" id="MobiDB-lite"/>
    </source>
</evidence>
<protein>
    <recommendedName>
        <fullName evidence="5">Methyltransferase family protein</fullName>
    </recommendedName>
</protein>
<evidence type="ECO:0008006" key="5">
    <source>
        <dbReference type="Google" id="ProtNLM"/>
    </source>
</evidence>
<feature type="region of interest" description="Disordered" evidence="2">
    <location>
        <begin position="38"/>
        <end position="59"/>
    </location>
</feature>
<dbReference type="EMBL" id="BAABHM010000026">
    <property type="protein sequence ID" value="GAA4717551.1"/>
    <property type="molecule type" value="Genomic_DNA"/>
</dbReference>
<proteinExistence type="predicted"/>
<dbReference type="SUPFAM" id="SSF53335">
    <property type="entry name" value="S-adenosyl-L-methionine-dependent methyltransferases"/>
    <property type="match status" value="1"/>
</dbReference>
<dbReference type="Proteomes" id="UP001500843">
    <property type="component" value="Unassembled WGS sequence"/>
</dbReference>